<reference evidence="3 5" key="1">
    <citation type="journal article" date="2006" name="J. Microbiol.">
        <title>Morphological, phylogenetic and biological characteristics of Ectropis obliqua single-nucleocapsid nucleopolyhedrovirus.</title>
        <authorList>
            <person name="Ma X.C."/>
            <person name="Xu H.J."/>
            <person name="Tang M.J."/>
            <person name="Xiao Q."/>
            <person name="Hong J."/>
            <person name="Zhang C.X."/>
        </authorList>
    </citation>
    <scope>NUCLEOTIDE SEQUENCE [LARGE SCALE GENOMIC DNA]</scope>
    <source>
        <strain evidence="3 5">A1</strain>
    </source>
</reference>
<gene>
    <name evidence="4" type="ORF">QF4000081</name>
</gene>
<dbReference type="KEGG" id="vg:5176428"/>
<evidence type="ECO:0000313" key="3">
    <source>
        <dbReference type="EMBL" id="ABI35747.1"/>
    </source>
</evidence>
<sequence length="315" mass="36829">MIMPKTNVTRQKLRPSVRVPLKHSATASLRTPIATLSRRRSSTTTTSTLSQNPNLIPTTTTTQTKSYSETRLDENELPTTWIFPTMTPPKTMIHPNHHHQTSTMQQTNLQQSIQRLRNKNMTTLNRVKYDSELLLHYLFDGLFNNYDLRDTDDNTNLLNNDINTIRVCKVKVKRTCGTLLTHYYAHIELYNGYKFEFHPGSQPRTFQHIHSEGHPILLMVLCNECCKNELKHFVEGENEFNVAFHNCETILCRRKSMQTIFVTLALLAIAFNMFKFSWYYIFFVFFILLLLYLNNNYLISSPSIVFCPHKRQDRG</sequence>
<protein>
    <recommendedName>
        <fullName evidence="6">Ac81</fullName>
    </recommendedName>
</protein>
<reference evidence="3" key="2">
    <citation type="submission" date="2006-07" db="EMBL/GenBank/DDBJ databases">
        <authorList>
            <person name="Zhang C.-X."/>
            <person name="Yang Z.-N."/>
            <person name="Ma X.-C."/>
            <person name="Xiao Q."/>
        </authorList>
    </citation>
    <scope>NUCLEOTIDE SEQUENCE</scope>
    <source>
        <strain evidence="3">A1</strain>
    </source>
</reference>
<keyword evidence="2" id="KW-1133">Transmembrane helix</keyword>
<organism evidence="3 5">
    <name type="scientific">Ectropis obliqua nucleopolyhedrovirus</name>
    <dbReference type="NCBI Taxonomy" id="59376"/>
    <lineage>
        <taxon>Viruses</taxon>
        <taxon>Viruses incertae sedis</taxon>
        <taxon>Naldaviricetes</taxon>
        <taxon>Lefavirales</taxon>
        <taxon>Baculoviridae</taxon>
        <taxon>Alphabaculovirus</taxon>
        <taxon>Alphabaculovirus ecobliquae</taxon>
    </lineage>
</organism>
<dbReference type="Proteomes" id="UP000214344">
    <property type="component" value="Segment"/>
</dbReference>
<feature type="transmembrane region" description="Helical" evidence="2">
    <location>
        <begin position="260"/>
        <end position="293"/>
    </location>
</feature>
<evidence type="ECO:0000256" key="1">
    <source>
        <dbReference type="SAM" id="MobiDB-lite"/>
    </source>
</evidence>
<dbReference type="EMBL" id="MZ394738">
    <property type="protein sequence ID" value="QWV59667.1"/>
    <property type="molecule type" value="Genomic_DNA"/>
</dbReference>
<keyword evidence="5" id="KW-1185">Reference proteome</keyword>
<dbReference type="EMBL" id="DQ837165">
    <property type="protein sequence ID" value="ABI35747.1"/>
    <property type="molecule type" value="Genomic_DNA"/>
</dbReference>
<dbReference type="Pfam" id="PF05820">
    <property type="entry name" value="Ac81"/>
    <property type="match status" value="1"/>
</dbReference>
<evidence type="ECO:0008006" key="6">
    <source>
        <dbReference type="Google" id="ProtNLM"/>
    </source>
</evidence>
<evidence type="ECO:0000256" key="2">
    <source>
        <dbReference type="SAM" id="Phobius"/>
    </source>
</evidence>
<keyword evidence="2" id="KW-0812">Transmembrane</keyword>
<keyword evidence="2" id="KW-0472">Membrane</keyword>
<dbReference type="RefSeq" id="YP_874257.1">
    <property type="nucleotide sequence ID" value="NC_008586.1"/>
</dbReference>
<name>A0EYW7_9ABAC</name>
<dbReference type="OrthoDB" id="10138at10239"/>
<reference evidence="4" key="4">
    <citation type="submission" date="2021-06" db="EMBL/GenBank/DDBJ databases">
        <authorList>
            <person name="Xiao Q."/>
            <person name="Zhang X.X."/>
            <person name="Tang M.J."/>
        </authorList>
    </citation>
    <scope>NUCLEOTIDE SEQUENCE</scope>
    <source>
        <strain evidence="4">QF4</strain>
    </source>
</reference>
<feature type="region of interest" description="Disordered" evidence="1">
    <location>
        <begin position="36"/>
        <end position="71"/>
    </location>
</feature>
<evidence type="ECO:0000313" key="4">
    <source>
        <dbReference type="EMBL" id="QWV59667.1"/>
    </source>
</evidence>
<proteinExistence type="predicted"/>
<reference evidence="3 5" key="3">
    <citation type="journal article" date="2007" name="Virology">
        <title>Genome sequence and organization of a nucleopolyhedrovirus that infects the tea looper caterpillar, Ectropis obliqua.</title>
        <authorList>
            <person name="Ma X.C."/>
            <person name="Shang J.Y."/>
            <person name="Yang Z.N."/>
            <person name="Bao Y.Y."/>
            <person name="Xiao Q."/>
            <person name="Zhang C.X."/>
        </authorList>
    </citation>
    <scope>NUCLEOTIDE SEQUENCE [LARGE SCALE GENOMIC DNA]</scope>
    <source>
        <strain evidence="3 5">A1</strain>
    </source>
</reference>
<accession>A0EYW7</accession>
<dbReference type="InterPro" id="IPR008563">
    <property type="entry name" value="AcMNPV_AC81"/>
</dbReference>
<evidence type="ECO:0000313" key="5">
    <source>
        <dbReference type="Proteomes" id="UP000214344"/>
    </source>
</evidence>